<dbReference type="Proteomes" id="UP001286313">
    <property type="component" value="Unassembled WGS sequence"/>
</dbReference>
<evidence type="ECO:0000313" key="1">
    <source>
        <dbReference type="EMBL" id="KAK3877519.1"/>
    </source>
</evidence>
<dbReference type="AlphaFoldDB" id="A0AAE1FPF9"/>
<keyword evidence="2" id="KW-1185">Reference proteome</keyword>
<organism evidence="1 2">
    <name type="scientific">Petrolisthes cinctipes</name>
    <name type="common">Flat porcelain crab</name>
    <dbReference type="NCBI Taxonomy" id="88211"/>
    <lineage>
        <taxon>Eukaryota</taxon>
        <taxon>Metazoa</taxon>
        <taxon>Ecdysozoa</taxon>
        <taxon>Arthropoda</taxon>
        <taxon>Crustacea</taxon>
        <taxon>Multicrustacea</taxon>
        <taxon>Malacostraca</taxon>
        <taxon>Eumalacostraca</taxon>
        <taxon>Eucarida</taxon>
        <taxon>Decapoda</taxon>
        <taxon>Pleocyemata</taxon>
        <taxon>Anomura</taxon>
        <taxon>Galatheoidea</taxon>
        <taxon>Porcellanidae</taxon>
        <taxon>Petrolisthes</taxon>
    </lineage>
</organism>
<accession>A0AAE1FPF9</accession>
<sequence>MPGTAKTFEEYAHQVFIPYVEEQQRRTSRLDLIWDSYKDGSLKTSTREKRGNRVRRRVVNTAAIPGNWQSFLSVDANKVKVFSFLSNVLVQTFNDDPKELVVTDGEAVICLPRQKDESSLAPCCQEEADTRIILHVAHAAVHDHRQIQVRTVDTDVVALAVMVAQALPCMDELWIAFGDGQELPLHPCS</sequence>
<reference evidence="1" key="1">
    <citation type="submission" date="2023-10" db="EMBL/GenBank/DDBJ databases">
        <title>Genome assemblies of two species of porcelain crab, Petrolisthes cinctipes and Petrolisthes manimaculis (Anomura: Porcellanidae).</title>
        <authorList>
            <person name="Angst P."/>
        </authorList>
    </citation>
    <scope>NUCLEOTIDE SEQUENCE</scope>
    <source>
        <strain evidence="1">PB745_01</strain>
        <tissue evidence="1">Gill</tissue>
    </source>
</reference>
<gene>
    <name evidence="1" type="ORF">Pcinc_017762</name>
</gene>
<protein>
    <submittedName>
        <fullName evidence="1">Uncharacterized protein</fullName>
    </submittedName>
</protein>
<dbReference type="EMBL" id="JAWQEG010001665">
    <property type="protein sequence ID" value="KAK3877519.1"/>
    <property type="molecule type" value="Genomic_DNA"/>
</dbReference>
<comment type="caution">
    <text evidence="1">The sequence shown here is derived from an EMBL/GenBank/DDBJ whole genome shotgun (WGS) entry which is preliminary data.</text>
</comment>
<name>A0AAE1FPF9_PETCI</name>
<proteinExistence type="predicted"/>
<evidence type="ECO:0000313" key="2">
    <source>
        <dbReference type="Proteomes" id="UP001286313"/>
    </source>
</evidence>